<dbReference type="PANTHER" id="PTHR43133">
    <property type="entry name" value="RNA POLYMERASE ECF-TYPE SIGMA FACTO"/>
    <property type="match status" value="1"/>
</dbReference>
<dbReference type="Pfam" id="PF08281">
    <property type="entry name" value="Sigma70_r4_2"/>
    <property type="match status" value="1"/>
</dbReference>
<gene>
    <name evidence="7" type="ORF">SAMN05421747_11790</name>
</gene>
<evidence type="ECO:0000256" key="3">
    <source>
        <dbReference type="ARBA" id="ARBA00023082"/>
    </source>
</evidence>
<comment type="similarity">
    <text evidence="1">Belongs to the sigma-70 factor family. ECF subfamily.</text>
</comment>
<keyword evidence="2" id="KW-0805">Transcription regulation</keyword>
<dbReference type="Gene3D" id="1.10.10.10">
    <property type="entry name" value="Winged helix-like DNA-binding domain superfamily/Winged helix DNA-binding domain"/>
    <property type="match status" value="1"/>
</dbReference>
<dbReference type="InterPro" id="IPR036388">
    <property type="entry name" value="WH-like_DNA-bd_sf"/>
</dbReference>
<feature type="domain" description="RNA polymerase sigma-70 region 2" evidence="5">
    <location>
        <begin position="27"/>
        <end position="93"/>
    </location>
</feature>
<dbReference type="RefSeq" id="WP_090974622.1">
    <property type="nucleotide sequence ID" value="NZ_FOLL01000017.1"/>
</dbReference>
<protein>
    <submittedName>
        <fullName evidence="7">RNA polymerase sigma-70 factor, ECF subfamily</fullName>
    </submittedName>
</protein>
<dbReference type="STRING" id="623281.SAMN05421747_11790"/>
<dbReference type="PANTHER" id="PTHR43133:SF46">
    <property type="entry name" value="RNA POLYMERASE SIGMA-70 FACTOR ECF SUBFAMILY"/>
    <property type="match status" value="1"/>
</dbReference>
<dbReference type="InterPro" id="IPR013324">
    <property type="entry name" value="RNA_pol_sigma_r3/r4-like"/>
</dbReference>
<evidence type="ECO:0000313" key="7">
    <source>
        <dbReference type="EMBL" id="SFC65622.1"/>
    </source>
</evidence>
<keyword evidence="3" id="KW-0731">Sigma factor</keyword>
<name>A0A1I1KZA5_9SPHI</name>
<accession>A0A1I1KZA5</accession>
<evidence type="ECO:0000313" key="8">
    <source>
        <dbReference type="Proteomes" id="UP000199577"/>
    </source>
</evidence>
<dbReference type="Pfam" id="PF04542">
    <property type="entry name" value="Sigma70_r2"/>
    <property type="match status" value="1"/>
</dbReference>
<evidence type="ECO:0000256" key="2">
    <source>
        <dbReference type="ARBA" id="ARBA00023015"/>
    </source>
</evidence>
<sequence length="194" mass="22720">MENYAEFADEQLLLLVKERDRLAFTELYQRHWQLVYLHAYNLLADADEAKDLVQDVFFAFWEKADELNVSVNLKGYLYKAMRNRIFSLIRRRKVSDQFVSLLMEELDGLDNATVEAIEERELLALIDAEIARLPAKMREVFELSRKSFLTQKEIAERLGMSEEAVKKQIHRALRLLRAKLGRYAGFYVLLLASA</sequence>
<dbReference type="EMBL" id="FOLL01000017">
    <property type="protein sequence ID" value="SFC65622.1"/>
    <property type="molecule type" value="Genomic_DNA"/>
</dbReference>
<dbReference type="GO" id="GO:0016987">
    <property type="term" value="F:sigma factor activity"/>
    <property type="evidence" value="ECO:0007669"/>
    <property type="project" value="UniProtKB-KW"/>
</dbReference>
<dbReference type="OrthoDB" id="659569at2"/>
<dbReference type="InterPro" id="IPR014284">
    <property type="entry name" value="RNA_pol_sigma-70_dom"/>
</dbReference>
<organism evidence="7 8">
    <name type="scientific">Parapedobacter composti</name>
    <dbReference type="NCBI Taxonomy" id="623281"/>
    <lineage>
        <taxon>Bacteria</taxon>
        <taxon>Pseudomonadati</taxon>
        <taxon>Bacteroidota</taxon>
        <taxon>Sphingobacteriia</taxon>
        <taxon>Sphingobacteriales</taxon>
        <taxon>Sphingobacteriaceae</taxon>
        <taxon>Parapedobacter</taxon>
    </lineage>
</organism>
<evidence type="ECO:0000259" key="5">
    <source>
        <dbReference type="Pfam" id="PF04542"/>
    </source>
</evidence>
<dbReference type="SUPFAM" id="SSF88659">
    <property type="entry name" value="Sigma3 and sigma4 domains of RNA polymerase sigma factors"/>
    <property type="match status" value="1"/>
</dbReference>
<dbReference type="InterPro" id="IPR013325">
    <property type="entry name" value="RNA_pol_sigma_r2"/>
</dbReference>
<reference evidence="7 8" key="1">
    <citation type="submission" date="2016-10" db="EMBL/GenBank/DDBJ databases">
        <authorList>
            <person name="de Groot N.N."/>
        </authorList>
    </citation>
    <scope>NUCLEOTIDE SEQUENCE [LARGE SCALE GENOMIC DNA]</scope>
    <source>
        <strain evidence="7 8">DSM 22900</strain>
    </source>
</reference>
<dbReference type="NCBIfam" id="TIGR02937">
    <property type="entry name" value="sigma70-ECF"/>
    <property type="match status" value="1"/>
</dbReference>
<dbReference type="InterPro" id="IPR007627">
    <property type="entry name" value="RNA_pol_sigma70_r2"/>
</dbReference>
<evidence type="ECO:0000256" key="1">
    <source>
        <dbReference type="ARBA" id="ARBA00010641"/>
    </source>
</evidence>
<dbReference type="InterPro" id="IPR014327">
    <property type="entry name" value="RNA_pol_sigma70_bacteroid"/>
</dbReference>
<keyword evidence="8" id="KW-1185">Reference proteome</keyword>
<dbReference type="SUPFAM" id="SSF88946">
    <property type="entry name" value="Sigma2 domain of RNA polymerase sigma factors"/>
    <property type="match status" value="1"/>
</dbReference>
<dbReference type="AlphaFoldDB" id="A0A1I1KZA5"/>
<keyword evidence="4" id="KW-0804">Transcription</keyword>
<feature type="domain" description="RNA polymerase sigma factor 70 region 4 type 2" evidence="6">
    <location>
        <begin position="125"/>
        <end position="176"/>
    </location>
</feature>
<dbReference type="Gene3D" id="1.10.1740.10">
    <property type="match status" value="1"/>
</dbReference>
<dbReference type="InterPro" id="IPR013249">
    <property type="entry name" value="RNA_pol_sigma70_r4_t2"/>
</dbReference>
<dbReference type="Proteomes" id="UP000199577">
    <property type="component" value="Unassembled WGS sequence"/>
</dbReference>
<dbReference type="CDD" id="cd06171">
    <property type="entry name" value="Sigma70_r4"/>
    <property type="match status" value="1"/>
</dbReference>
<proteinExistence type="inferred from homology"/>
<dbReference type="InterPro" id="IPR039425">
    <property type="entry name" value="RNA_pol_sigma-70-like"/>
</dbReference>
<dbReference type="GO" id="GO:0003677">
    <property type="term" value="F:DNA binding"/>
    <property type="evidence" value="ECO:0007669"/>
    <property type="project" value="InterPro"/>
</dbReference>
<dbReference type="GO" id="GO:0006352">
    <property type="term" value="P:DNA-templated transcription initiation"/>
    <property type="evidence" value="ECO:0007669"/>
    <property type="project" value="InterPro"/>
</dbReference>
<evidence type="ECO:0000259" key="6">
    <source>
        <dbReference type="Pfam" id="PF08281"/>
    </source>
</evidence>
<dbReference type="NCBIfam" id="TIGR02985">
    <property type="entry name" value="Sig70_bacteroi1"/>
    <property type="match status" value="1"/>
</dbReference>
<evidence type="ECO:0000256" key="4">
    <source>
        <dbReference type="ARBA" id="ARBA00023163"/>
    </source>
</evidence>